<keyword evidence="5 6" id="KW-0472">Membrane</keyword>
<dbReference type="PANTHER" id="PTHR30213:SF1">
    <property type="entry name" value="INNER MEMBRANE PROTEIN YHJD"/>
    <property type="match status" value="1"/>
</dbReference>
<keyword evidence="4 6" id="KW-1133">Transmembrane helix</keyword>
<evidence type="ECO:0000313" key="7">
    <source>
        <dbReference type="EMBL" id="GGZ40257.1"/>
    </source>
</evidence>
<dbReference type="EMBL" id="BMZB01000004">
    <property type="protein sequence ID" value="GGZ40257.1"/>
    <property type="molecule type" value="Genomic_DNA"/>
</dbReference>
<evidence type="ECO:0000256" key="3">
    <source>
        <dbReference type="ARBA" id="ARBA00022692"/>
    </source>
</evidence>
<evidence type="ECO:0000256" key="1">
    <source>
        <dbReference type="ARBA" id="ARBA00004651"/>
    </source>
</evidence>
<evidence type="ECO:0000256" key="6">
    <source>
        <dbReference type="SAM" id="Phobius"/>
    </source>
</evidence>
<feature type="transmembrane region" description="Helical" evidence="6">
    <location>
        <begin position="151"/>
        <end position="179"/>
    </location>
</feature>
<comment type="subcellular location">
    <subcellularLocation>
        <location evidence="1">Cell membrane</location>
        <topology evidence="1">Multi-pass membrane protein</topology>
    </subcellularLocation>
</comment>
<evidence type="ECO:0000256" key="4">
    <source>
        <dbReference type="ARBA" id="ARBA00022989"/>
    </source>
</evidence>
<evidence type="ECO:0000256" key="2">
    <source>
        <dbReference type="ARBA" id="ARBA00022475"/>
    </source>
</evidence>
<keyword evidence="8" id="KW-1185">Reference proteome</keyword>
<feature type="transmembrane region" description="Helical" evidence="6">
    <location>
        <begin position="99"/>
        <end position="120"/>
    </location>
</feature>
<dbReference type="Proteomes" id="UP000662572">
    <property type="component" value="Unassembled WGS sequence"/>
</dbReference>
<dbReference type="InterPro" id="IPR017039">
    <property type="entry name" value="Virul_fac_BrkB"/>
</dbReference>
<dbReference type="RefSeq" id="WP_189487747.1">
    <property type="nucleotide sequence ID" value="NZ_BMZB01000004.1"/>
</dbReference>
<proteinExistence type="predicted"/>
<accession>A0A918QE79</accession>
<evidence type="ECO:0000256" key="5">
    <source>
        <dbReference type="ARBA" id="ARBA00023136"/>
    </source>
</evidence>
<dbReference type="GO" id="GO:0005886">
    <property type="term" value="C:plasma membrane"/>
    <property type="evidence" value="ECO:0007669"/>
    <property type="project" value="UniProtKB-SubCell"/>
</dbReference>
<protein>
    <submittedName>
        <fullName evidence="7">Uncharacterized protein</fullName>
    </submittedName>
</protein>
<evidence type="ECO:0000313" key="8">
    <source>
        <dbReference type="Proteomes" id="UP000662572"/>
    </source>
</evidence>
<dbReference type="AlphaFoldDB" id="A0A918QE79"/>
<name>A0A918QE79_9CAUL</name>
<comment type="caution">
    <text evidence="7">The sequence shown here is derived from an EMBL/GenBank/DDBJ whole genome shotgun (WGS) entry which is preliminary data.</text>
</comment>
<organism evidence="7 8">
    <name type="scientific">Asticcacaulis endophyticus</name>
    <dbReference type="NCBI Taxonomy" id="1395890"/>
    <lineage>
        <taxon>Bacteria</taxon>
        <taxon>Pseudomonadati</taxon>
        <taxon>Pseudomonadota</taxon>
        <taxon>Alphaproteobacteria</taxon>
        <taxon>Caulobacterales</taxon>
        <taxon>Caulobacteraceae</taxon>
        <taxon>Asticcacaulis</taxon>
    </lineage>
</organism>
<sequence length="304" mass="33621">MPEALSDRPELTLNFMWRLLRETFDEWLADKAPRLGAALAFYSVLSIGPLLLIVVSVAGLAFGEDSVRLQLVTEIRNLIGDTGAQAIETIMTNSHNREAGIVATLIGFATLIISATGFFAQLQDALNAIWNVESKENDHWTWFLKKRVLSFALIVGIGFLLLISLVVSAALAAFGGMFANVLPAFMLHSFNLAVSFAVTTFLFAMTFKMLPDAHIEWRDVWIGAVITALLFSVGKLFIGIYLGQSALSSTYGAAGSLIVVLVWIYYSTQIFFFGAEFTQVYSRYFGSHITAKHRRVKTQKTPEM</sequence>
<dbReference type="PANTHER" id="PTHR30213">
    <property type="entry name" value="INNER MEMBRANE PROTEIN YHJD"/>
    <property type="match status" value="1"/>
</dbReference>
<reference evidence="7" key="1">
    <citation type="journal article" date="2014" name="Int. J. Syst. Evol. Microbiol.">
        <title>Complete genome sequence of Corynebacterium casei LMG S-19264T (=DSM 44701T), isolated from a smear-ripened cheese.</title>
        <authorList>
            <consortium name="US DOE Joint Genome Institute (JGI-PGF)"/>
            <person name="Walter F."/>
            <person name="Albersmeier A."/>
            <person name="Kalinowski J."/>
            <person name="Ruckert C."/>
        </authorList>
    </citation>
    <scope>NUCLEOTIDE SEQUENCE</scope>
    <source>
        <strain evidence="7">KCTC 32296</strain>
    </source>
</reference>
<dbReference type="Pfam" id="PF03631">
    <property type="entry name" value="Virul_fac_BrkB"/>
    <property type="match status" value="1"/>
</dbReference>
<gene>
    <name evidence="7" type="ORF">GCM10011273_28660</name>
</gene>
<keyword evidence="2" id="KW-1003">Cell membrane</keyword>
<feature type="transmembrane region" description="Helical" evidence="6">
    <location>
        <begin position="219"/>
        <end position="242"/>
    </location>
</feature>
<keyword evidence="3 6" id="KW-0812">Transmembrane</keyword>
<reference evidence="7" key="2">
    <citation type="submission" date="2020-09" db="EMBL/GenBank/DDBJ databases">
        <authorList>
            <person name="Sun Q."/>
            <person name="Kim S."/>
        </authorList>
    </citation>
    <scope>NUCLEOTIDE SEQUENCE</scope>
    <source>
        <strain evidence="7">KCTC 32296</strain>
    </source>
</reference>
<feature type="transmembrane region" description="Helical" evidence="6">
    <location>
        <begin position="39"/>
        <end position="62"/>
    </location>
</feature>
<feature type="transmembrane region" description="Helical" evidence="6">
    <location>
        <begin position="185"/>
        <end position="207"/>
    </location>
</feature>
<dbReference type="NCBIfam" id="TIGR00765">
    <property type="entry name" value="yihY_not_rbn"/>
    <property type="match status" value="1"/>
</dbReference>
<feature type="transmembrane region" description="Helical" evidence="6">
    <location>
        <begin position="248"/>
        <end position="266"/>
    </location>
</feature>
<dbReference type="PIRSF" id="PIRSF035875">
    <property type="entry name" value="RNase_BN"/>
    <property type="match status" value="1"/>
</dbReference>